<dbReference type="VEuPathDB" id="TriTrypDB:LPAL13_240019000"/>
<feature type="region of interest" description="Disordered" evidence="1">
    <location>
        <begin position="274"/>
        <end position="304"/>
    </location>
</feature>
<feature type="region of interest" description="Disordered" evidence="1">
    <location>
        <begin position="748"/>
        <end position="773"/>
    </location>
</feature>
<proteinExistence type="predicted"/>
<dbReference type="OrthoDB" id="267435at2759"/>
<feature type="region of interest" description="Disordered" evidence="1">
    <location>
        <begin position="505"/>
        <end position="534"/>
    </location>
</feature>
<dbReference type="EMBL" id="CP009393">
    <property type="protein sequence ID" value="AIN98784.1"/>
    <property type="molecule type" value="Genomic_DNA"/>
</dbReference>
<dbReference type="RefSeq" id="XP_010699491.1">
    <property type="nucleotide sequence ID" value="XM_010701189.1"/>
</dbReference>
<keyword evidence="3" id="KW-1185">Reference proteome</keyword>
<dbReference type="eggNOG" id="ENOG502SMJU">
    <property type="taxonomic scope" value="Eukaryota"/>
</dbReference>
<gene>
    <name evidence="2" type="ORF">LPMP_241520</name>
</gene>
<dbReference type="AlphaFoldDB" id="A0A088RU54"/>
<dbReference type="GeneID" id="22575561"/>
<evidence type="ECO:0000313" key="3">
    <source>
        <dbReference type="Proteomes" id="UP000063063"/>
    </source>
</evidence>
<reference evidence="2 3" key="1">
    <citation type="journal article" date="2015" name="Sci. Rep.">
        <title>The genome of Leishmania panamensis: insights into genomics of the L. (Viannia) subgenus.</title>
        <authorList>
            <person name="Llanes A."/>
            <person name="Restrepo C.M."/>
            <person name="Vecchio G.D."/>
            <person name="Anguizola F.J."/>
            <person name="Lleonart R."/>
        </authorList>
    </citation>
    <scope>NUCLEOTIDE SEQUENCE [LARGE SCALE GENOMIC DNA]</scope>
    <source>
        <strain evidence="2 3">MHOM/PA/94/PSC-1</strain>
    </source>
</reference>
<dbReference type="VEuPathDB" id="TriTrypDB:LPMP_241520"/>
<feature type="compositionally biased region" description="Basic and acidic residues" evidence="1">
    <location>
        <begin position="756"/>
        <end position="773"/>
    </location>
</feature>
<dbReference type="KEGG" id="lpan:LPMP_241520"/>
<evidence type="ECO:0000313" key="2">
    <source>
        <dbReference type="EMBL" id="AIN98784.1"/>
    </source>
</evidence>
<dbReference type="Proteomes" id="UP000063063">
    <property type="component" value="Chromosome 24"/>
</dbReference>
<feature type="compositionally biased region" description="Low complexity" evidence="1">
    <location>
        <begin position="289"/>
        <end position="303"/>
    </location>
</feature>
<feature type="compositionally biased region" description="Low complexity" evidence="1">
    <location>
        <begin position="505"/>
        <end position="519"/>
    </location>
</feature>
<feature type="region of interest" description="Disordered" evidence="1">
    <location>
        <begin position="206"/>
        <end position="250"/>
    </location>
</feature>
<protein>
    <submittedName>
        <fullName evidence="2">Uncharacterized protein</fullName>
    </submittedName>
</protein>
<sequence>MYVKQRGAQKDGEPSVRLMDDVKRLAQLEQYLPAHIFGTVLPLVKEEIASSAVELNAQVDGTRQLLLQSAALRRSTVLAPLLKQLLVTRAIQLQRRRAQLVQQLQRQIRHWRSNPPGAGAIIASSGGGSYRRGGPLSGSAAAALAHADEGALRETWATLREAFRFEEARAHLVQAPLCPSAAALRALLAEVVAGGQRGLHRRVVEQVAGTSPHHSQRPTTASPSTKAAGDSTKGNREADVSGSGGSEGPEDAIEAALQLLLRYVRQAQAGVLGADRTPARGRAPQSGVSSPTPASSAPLTETTGLQPSAVHGRLQAADPIDVCDVDMYSNDLEEQAQDAEEDVFEKSQILQQQRAAAAVGEVPGSGTASPTAPTPSATGAASEQASMWLRVPGILPLGQYCAELPWVADLAAQRYTEACERKKHCSGGAGEVGYISRHLQPGEQGSGESVEGKEVRYEAGYIAPTPAALQMMPPLGYLFAPTLACSSVGSVCSGGESVVGRAMRHAAGGPADAPHAAPADFREEREGTTSAQEEERSWMARVVVKCVSAAVDAAWQDVEETVVAPFCAQRRRAFSSWSLSAETTLAAVPVGSSAGGGEAADEEEVITQFMEVLRVRYAVELAAQVLAARHATELLLDSEDSVIFAERRLVAVVVGGGSFSAGACSEGHDAVAAKRASPSPAPVLTCTVLSLPGVTEIFYVMAYCTGAALLSDVTAAISISGYDVGNRQGGADALQRQECLILDLDAEEDEEEDQLEERPLVEHDSRLTGDPRHIFSPSASQRADLANEEDPVAQRQASLQAWAAFFEDEYLRGCQSTTASADVPWSAGRASVYSSWSLAPYYRLWLYLWEYVLVVAAPTSSSTDALHSSGAAERDCFIAQCSHSSQRSSQHPRGQRQPYRHGGASLAQIPISLRTARRWMEKVIRASMMYGCTEAGLLVSCAPPASLVYEPETCLQTHLSVEQTERLMKATALQARRALLQVSGAGGAAVKSPPH</sequence>
<name>A0A088RU54_LEIPA</name>
<feature type="compositionally biased region" description="Basic and acidic residues" evidence="1">
    <location>
        <begin position="520"/>
        <end position="534"/>
    </location>
</feature>
<feature type="compositionally biased region" description="Low complexity" evidence="1">
    <location>
        <begin position="364"/>
        <end position="381"/>
    </location>
</feature>
<evidence type="ECO:0000256" key="1">
    <source>
        <dbReference type="SAM" id="MobiDB-lite"/>
    </source>
</evidence>
<feature type="region of interest" description="Disordered" evidence="1">
    <location>
        <begin position="355"/>
        <end position="381"/>
    </location>
</feature>
<feature type="compositionally biased region" description="Polar residues" evidence="1">
    <location>
        <begin position="208"/>
        <end position="225"/>
    </location>
</feature>
<accession>A0A088RU54</accession>
<organism evidence="2 3">
    <name type="scientific">Leishmania panamensis</name>
    <dbReference type="NCBI Taxonomy" id="5679"/>
    <lineage>
        <taxon>Eukaryota</taxon>
        <taxon>Discoba</taxon>
        <taxon>Euglenozoa</taxon>
        <taxon>Kinetoplastea</taxon>
        <taxon>Metakinetoplastina</taxon>
        <taxon>Trypanosomatida</taxon>
        <taxon>Trypanosomatidae</taxon>
        <taxon>Leishmaniinae</taxon>
        <taxon>Leishmania</taxon>
        <taxon>Leishmania guyanensis species complex</taxon>
    </lineage>
</organism>